<accession>A0A0A1SUU4</accession>
<proteinExistence type="predicted"/>
<dbReference type="Proteomes" id="UP000039046">
    <property type="component" value="Unassembled WGS sequence"/>
</dbReference>
<keyword evidence="3" id="KW-1185">Reference proteome</keyword>
<dbReference type="OrthoDB" id="5128796at2759"/>
<evidence type="ECO:0000256" key="1">
    <source>
        <dbReference type="SAM" id="MobiDB-lite"/>
    </source>
</evidence>
<evidence type="ECO:0000313" key="2">
    <source>
        <dbReference type="EMBL" id="CEJ86961.1"/>
    </source>
</evidence>
<feature type="compositionally biased region" description="Basic and acidic residues" evidence="1">
    <location>
        <begin position="66"/>
        <end position="76"/>
    </location>
</feature>
<protein>
    <submittedName>
        <fullName evidence="2">Uncharacterized protein</fullName>
    </submittedName>
</protein>
<evidence type="ECO:0000313" key="3">
    <source>
        <dbReference type="Proteomes" id="UP000039046"/>
    </source>
</evidence>
<dbReference type="HOGENOM" id="CLU_2656196_0_0_1"/>
<feature type="compositionally biased region" description="Basic and acidic residues" evidence="1">
    <location>
        <begin position="31"/>
        <end position="40"/>
    </location>
</feature>
<organism evidence="2 3">
    <name type="scientific">[Torrubiella] hemipterigena</name>
    <dbReference type="NCBI Taxonomy" id="1531966"/>
    <lineage>
        <taxon>Eukaryota</taxon>
        <taxon>Fungi</taxon>
        <taxon>Dikarya</taxon>
        <taxon>Ascomycota</taxon>
        <taxon>Pezizomycotina</taxon>
        <taxon>Sordariomycetes</taxon>
        <taxon>Hypocreomycetidae</taxon>
        <taxon>Hypocreales</taxon>
        <taxon>Clavicipitaceae</taxon>
        <taxon>Clavicipitaceae incertae sedis</taxon>
        <taxon>'Torrubiella' clade</taxon>
    </lineage>
</organism>
<name>A0A0A1SUU4_9HYPO</name>
<gene>
    <name evidence="2" type="ORF">VHEMI04260</name>
</gene>
<feature type="region of interest" description="Disordered" evidence="1">
    <location>
        <begin position="1"/>
        <end position="76"/>
    </location>
</feature>
<dbReference type="EMBL" id="CDHN01000002">
    <property type="protein sequence ID" value="CEJ86961.1"/>
    <property type="molecule type" value="Genomic_DNA"/>
</dbReference>
<reference evidence="2 3" key="1">
    <citation type="journal article" date="2015" name="Genome Announc.">
        <title>Draft Genome Sequence and Gene Annotation of the Entomopathogenic Fungus Verticillium hemipterigenum.</title>
        <authorList>
            <person name="Horn F."/>
            <person name="Habel A."/>
            <person name="Scharf D.H."/>
            <person name="Dworschak J."/>
            <person name="Brakhage A.A."/>
            <person name="Guthke R."/>
            <person name="Hertweck C."/>
            <person name="Linde J."/>
        </authorList>
    </citation>
    <scope>NUCLEOTIDE SEQUENCE [LARGE SCALE GENOMIC DNA]</scope>
</reference>
<sequence>MASDNNVRVTFKGSESRSSSPQEPGSPKKKFQIDAARHTPSEAAQFLGPPTVEHGYPQDSKHRRHSMTEQERHMLR</sequence>
<dbReference type="AlphaFoldDB" id="A0A0A1SUU4"/>